<dbReference type="AlphaFoldDB" id="A0AAE0XM46"/>
<comment type="caution">
    <text evidence="1">The sequence shown here is derived from an EMBL/GenBank/DDBJ whole genome shotgun (WGS) entry which is preliminary data.</text>
</comment>
<proteinExistence type="predicted"/>
<gene>
    <name evidence="1" type="ORF">B0T22DRAFT_117163</name>
</gene>
<reference evidence="1" key="2">
    <citation type="submission" date="2023-06" db="EMBL/GenBank/DDBJ databases">
        <authorList>
            <consortium name="Lawrence Berkeley National Laboratory"/>
            <person name="Haridas S."/>
            <person name="Hensen N."/>
            <person name="Bonometti L."/>
            <person name="Westerberg I."/>
            <person name="Brannstrom I.O."/>
            <person name="Guillou S."/>
            <person name="Cros-Aarteil S."/>
            <person name="Calhoun S."/>
            <person name="Kuo A."/>
            <person name="Mondo S."/>
            <person name="Pangilinan J."/>
            <person name="Riley R."/>
            <person name="Labutti K."/>
            <person name="Andreopoulos B."/>
            <person name="Lipzen A."/>
            <person name="Chen C."/>
            <person name="Yanf M."/>
            <person name="Daum C."/>
            <person name="Ng V."/>
            <person name="Clum A."/>
            <person name="Steindorff A."/>
            <person name="Ohm R."/>
            <person name="Martin F."/>
            <person name="Silar P."/>
            <person name="Natvig D."/>
            <person name="Lalanne C."/>
            <person name="Gautier V."/>
            <person name="Ament-Velasquez S.L."/>
            <person name="Kruys A."/>
            <person name="Hutchinson M.I."/>
            <person name="Powell A.J."/>
            <person name="Barry K."/>
            <person name="Miller A.N."/>
            <person name="Grigoriev I.V."/>
            <person name="Debuchy R."/>
            <person name="Gladieux P."/>
            <person name="Thoren M.H."/>
            <person name="Johannesson H."/>
        </authorList>
    </citation>
    <scope>NUCLEOTIDE SEQUENCE</scope>
    <source>
        <strain evidence="1">CBS 314.62</strain>
    </source>
</reference>
<accession>A0AAE0XM46</accession>
<dbReference type="Proteomes" id="UP001270362">
    <property type="component" value="Unassembled WGS sequence"/>
</dbReference>
<keyword evidence="2" id="KW-1185">Reference proteome</keyword>
<protein>
    <submittedName>
        <fullName evidence="1">Uncharacterized protein</fullName>
    </submittedName>
</protein>
<evidence type="ECO:0000313" key="1">
    <source>
        <dbReference type="EMBL" id="KAK3695820.1"/>
    </source>
</evidence>
<organism evidence="1 2">
    <name type="scientific">Podospora appendiculata</name>
    <dbReference type="NCBI Taxonomy" id="314037"/>
    <lineage>
        <taxon>Eukaryota</taxon>
        <taxon>Fungi</taxon>
        <taxon>Dikarya</taxon>
        <taxon>Ascomycota</taxon>
        <taxon>Pezizomycotina</taxon>
        <taxon>Sordariomycetes</taxon>
        <taxon>Sordariomycetidae</taxon>
        <taxon>Sordariales</taxon>
        <taxon>Podosporaceae</taxon>
        <taxon>Podospora</taxon>
    </lineage>
</organism>
<evidence type="ECO:0000313" key="2">
    <source>
        <dbReference type="Proteomes" id="UP001270362"/>
    </source>
</evidence>
<sequence length="248" mass="26785">MRCDVIEVGDSVWLSSRLGCLAVGSSSSPMLRFAGSQVLLQGLEIGVHKNNGAWREGGGAGCCGKSMWGCRSSMKSENTWPNPPCAVLCTNATDAMRESAVCREGRRKSGGNFQTFPLREASRSVVNVVGCAERGPGERVPIITLLCSCSVGLEGTKGLPTSVSRVEKPPSIQHPTSTTSECELAANPTLYVFFHVLGCWWFRERANRRVLTNLGGVGKAVVRFAAEGQDGREHWGFWTTMRAGRSLM</sequence>
<reference evidence="1" key="1">
    <citation type="journal article" date="2023" name="Mol. Phylogenet. Evol.">
        <title>Genome-scale phylogeny and comparative genomics of the fungal order Sordariales.</title>
        <authorList>
            <person name="Hensen N."/>
            <person name="Bonometti L."/>
            <person name="Westerberg I."/>
            <person name="Brannstrom I.O."/>
            <person name="Guillou S."/>
            <person name="Cros-Aarteil S."/>
            <person name="Calhoun S."/>
            <person name="Haridas S."/>
            <person name="Kuo A."/>
            <person name="Mondo S."/>
            <person name="Pangilinan J."/>
            <person name="Riley R."/>
            <person name="LaButti K."/>
            <person name="Andreopoulos B."/>
            <person name="Lipzen A."/>
            <person name="Chen C."/>
            <person name="Yan M."/>
            <person name="Daum C."/>
            <person name="Ng V."/>
            <person name="Clum A."/>
            <person name="Steindorff A."/>
            <person name="Ohm R.A."/>
            <person name="Martin F."/>
            <person name="Silar P."/>
            <person name="Natvig D.O."/>
            <person name="Lalanne C."/>
            <person name="Gautier V."/>
            <person name="Ament-Velasquez S.L."/>
            <person name="Kruys A."/>
            <person name="Hutchinson M.I."/>
            <person name="Powell A.J."/>
            <person name="Barry K."/>
            <person name="Miller A.N."/>
            <person name="Grigoriev I.V."/>
            <person name="Debuchy R."/>
            <person name="Gladieux P."/>
            <person name="Hiltunen Thoren M."/>
            <person name="Johannesson H."/>
        </authorList>
    </citation>
    <scope>NUCLEOTIDE SEQUENCE</scope>
    <source>
        <strain evidence="1">CBS 314.62</strain>
    </source>
</reference>
<dbReference type="EMBL" id="JAULSO010000001">
    <property type="protein sequence ID" value="KAK3695820.1"/>
    <property type="molecule type" value="Genomic_DNA"/>
</dbReference>
<name>A0AAE0XM46_9PEZI</name>